<reference evidence="1" key="1">
    <citation type="journal article" date="2020" name="Nature">
        <title>Giant virus diversity and host interactions through global metagenomics.</title>
        <authorList>
            <person name="Schulz F."/>
            <person name="Roux S."/>
            <person name="Paez-Espino D."/>
            <person name="Jungbluth S."/>
            <person name="Walsh D.A."/>
            <person name="Denef V.J."/>
            <person name="McMahon K.D."/>
            <person name="Konstantinidis K.T."/>
            <person name="Eloe-Fadrosh E.A."/>
            <person name="Kyrpides N.C."/>
            <person name="Woyke T."/>
        </authorList>
    </citation>
    <scope>NUCLEOTIDE SEQUENCE</scope>
    <source>
        <strain evidence="1">GVMAG-M-3300020182-84</strain>
    </source>
</reference>
<name>A0A6C0C0C8_9ZZZZ</name>
<dbReference type="EMBL" id="MN739312">
    <property type="protein sequence ID" value="QHS98057.1"/>
    <property type="molecule type" value="Genomic_DNA"/>
</dbReference>
<evidence type="ECO:0000313" key="1">
    <source>
        <dbReference type="EMBL" id="QHS98057.1"/>
    </source>
</evidence>
<proteinExistence type="predicted"/>
<dbReference type="AlphaFoldDB" id="A0A6C0C0C8"/>
<evidence type="ECO:0008006" key="2">
    <source>
        <dbReference type="Google" id="ProtNLM"/>
    </source>
</evidence>
<organism evidence="1">
    <name type="scientific">viral metagenome</name>
    <dbReference type="NCBI Taxonomy" id="1070528"/>
    <lineage>
        <taxon>unclassified sequences</taxon>
        <taxon>metagenomes</taxon>
        <taxon>organismal metagenomes</taxon>
    </lineage>
</organism>
<sequence>MSKTHNLDVSLYSLKELLELFNIDNYEISSEQIKYAKKKTLMTHPDKSKLPKEYFLFYKKAFDIVFNFYNEQNKQNQTVEDKPYSPFNSSDENDQIKAEIKKTNPDKFQREFNKLFEQHMIHKPDTEKNNWFKDESTLFESQQNVNASNMGQMFRQMKQNNQEMIVRKDVQDLTHTMGTNLYDDDDDTQYCGSNIFDRLKFDDLRKVHKDQTIMDVCESDYGQMQTFASIEQYNRHRNSQNVAPMTETQSLHHLNRNFEDHKQQMMTKQHKSNLQSMEYAKKNKDVMGSLFLHIKK</sequence>
<protein>
    <recommendedName>
        <fullName evidence="2">J domain-containing protein</fullName>
    </recommendedName>
</protein>
<accession>A0A6C0C0C8</accession>